<dbReference type="Proteomes" id="UP000533269">
    <property type="component" value="Unassembled WGS sequence"/>
</dbReference>
<evidence type="ECO:0000256" key="3">
    <source>
        <dbReference type="SAM" id="SignalP"/>
    </source>
</evidence>
<dbReference type="InterPro" id="IPR009003">
    <property type="entry name" value="Peptidase_S1_PA"/>
</dbReference>
<dbReference type="SUPFAM" id="SSF50494">
    <property type="entry name" value="Trypsin-like serine proteases"/>
    <property type="match status" value="1"/>
</dbReference>
<dbReference type="InterPro" id="IPR043504">
    <property type="entry name" value="Peptidase_S1_PA_chymotrypsin"/>
</dbReference>
<comment type="caution">
    <text evidence="4">The sequence shown here is derived from an EMBL/GenBank/DDBJ whole genome shotgun (WGS) entry which is preliminary data.</text>
</comment>
<proteinExistence type="predicted"/>
<dbReference type="InterPro" id="IPR050966">
    <property type="entry name" value="Glutamyl_endopeptidase"/>
</dbReference>
<keyword evidence="1 3" id="KW-0732">Signal</keyword>
<feature type="region of interest" description="Disordered" evidence="2">
    <location>
        <begin position="76"/>
        <end position="124"/>
    </location>
</feature>
<organism evidence="4 5">
    <name type="scientific">Kineococcus radiotolerans</name>
    <dbReference type="NCBI Taxonomy" id="131568"/>
    <lineage>
        <taxon>Bacteria</taxon>
        <taxon>Bacillati</taxon>
        <taxon>Actinomycetota</taxon>
        <taxon>Actinomycetes</taxon>
        <taxon>Kineosporiales</taxon>
        <taxon>Kineosporiaceae</taxon>
        <taxon>Kineococcus</taxon>
    </lineage>
</organism>
<feature type="compositionally biased region" description="Polar residues" evidence="2">
    <location>
        <begin position="105"/>
        <end position="120"/>
    </location>
</feature>
<accession>A0A7W4TJ53</accession>
<protein>
    <recommendedName>
        <fullName evidence="6">Peptidase S1 and S6 chymotrypsin/Hap</fullName>
    </recommendedName>
</protein>
<evidence type="ECO:0000313" key="5">
    <source>
        <dbReference type="Proteomes" id="UP000533269"/>
    </source>
</evidence>
<dbReference type="GO" id="GO:0004252">
    <property type="term" value="F:serine-type endopeptidase activity"/>
    <property type="evidence" value="ECO:0007669"/>
    <property type="project" value="InterPro"/>
</dbReference>
<dbReference type="RefSeq" id="WP_011981947.1">
    <property type="nucleotide sequence ID" value="NZ_JACHVY010000001.1"/>
</dbReference>
<dbReference type="PROSITE" id="PS00134">
    <property type="entry name" value="TRYPSIN_HIS"/>
    <property type="match status" value="1"/>
</dbReference>
<dbReference type="PANTHER" id="PTHR15462:SF8">
    <property type="entry name" value="SERINE PROTEASE"/>
    <property type="match status" value="1"/>
</dbReference>
<sequence length="349" mass="34812">MRPLVRASSAGALALASSVVLALGGGSAAAVEVGGTGGAATLLSTADDAAQRAATDYWTPERMAAAQPADRVVAGGEVPAPAAGTPSTRSTLAAGDALPVGRATRGTSGTAPESTVTTGTPWGGPAQVAKKVGRLFFTQGRGDYECSASSVASPAGDVIVTAGHCLTENGVASTNVVFVPGLTGAGAPHGSFPATRLFTTAQWRDGNQSTAAALNYDVGFAVVRSVGGRSLADTVGSFAIDFTPALDRVTVLGYPGRSAKADGTTLQFCTGPRFTDVTSSNDPTTDRATLCSMAGGSSGGPWLSGLDPAAGTGTVTSVVSFSYDRAPEVLYGPLFGDVVEAVYREAARI</sequence>
<dbReference type="OMA" id="AGHCVKL"/>
<evidence type="ECO:0008006" key="6">
    <source>
        <dbReference type="Google" id="ProtNLM"/>
    </source>
</evidence>
<evidence type="ECO:0000256" key="2">
    <source>
        <dbReference type="SAM" id="MobiDB-lite"/>
    </source>
</evidence>
<feature type="chain" id="PRO_5039366516" description="Peptidase S1 and S6 chymotrypsin/Hap" evidence="3">
    <location>
        <begin position="23"/>
        <end position="349"/>
    </location>
</feature>
<reference evidence="4 5" key="1">
    <citation type="submission" date="2020-08" db="EMBL/GenBank/DDBJ databases">
        <title>The Agave Microbiome: Exploring the role of microbial communities in plant adaptations to desert environments.</title>
        <authorList>
            <person name="Partida-Martinez L.P."/>
        </authorList>
    </citation>
    <scope>NUCLEOTIDE SEQUENCE [LARGE SCALE GENOMIC DNA]</scope>
    <source>
        <strain evidence="4 5">AS2.23</strain>
    </source>
</reference>
<evidence type="ECO:0000256" key="1">
    <source>
        <dbReference type="ARBA" id="ARBA00022729"/>
    </source>
</evidence>
<dbReference type="InterPro" id="IPR018114">
    <property type="entry name" value="TRYPSIN_HIS"/>
</dbReference>
<dbReference type="GO" id="GO:0006508">
    <property type="term" value="P:proteolysis"/>
    <property type="evidence" value="ECO:0007669"/>
    <property type="project" value="InterPro"/>
</dbReference>
<feature type="signal peptide" evidence="3">
    <location>
        <begin position="1"/>
        <end position="22"/>
    </location>
</feature>
<dbReference type="Gene3D" id="2.40.10.10">
    <property type="entry name" value="Trypsin-like serine proteases"/>
    <property type="match status" value="2"/>
</dbReference>
<feature type="compositionally biased region" description="Low complexity" evidence="2">
    <location>
        <begin position="76"/>
        <end position="86"/>
    </location>
</feature>
<reference evidence="4 5" key="2">
    <citation type="submission" date="2020-08" db="EMBL/GenBank/DDBJ databases">
        <authorList>
            <person name="Partida-Martinez L."/>
            <person name="Huntemann M."/>
            <person name="Clum A."/>
            <person name="Wang J."/>
            <person name="Palaniappan K."/>
            <person name="Ritter S."/>
            <person name="Chen I.-M."/>
            <person name="Stamatis D."/>
            <person name="Reddy T."/>
            <person name="O'Malley R."/>
            <person name="Daum C."/>
            <person name="Shapiro N."/>
            <person name="Ivanova N."/>
            <person name="Kyrpides N."/>
            <person name="Woyke T."/>
        </authorList>
    </citation>
    <scope>NUCLEOTIDE SEQUENCE [LARGE SCALE GENOMIC DNA]</scope>
    <source>
        <strain evidence="4 5">AS2.23</strain>
    </source>
</reference>
<dbReference type="PANTHER" id="PTHR15462">
    <property type="entry name" value="SERINE PROTEASE"/>
    <property type="match status" value="1"/>
</dbReference>
<gene>
    <name evidence="4" type="ORF">FHR75_000674</name>
</gene>
<dbReference type="EMBL" id="JACHVY010000001">
    <property type="protein sequence ID" value="MBB2899886.1"/>
    <property type="molecule type" value="Genomic_DNA"/>
</dbReference>
<evidence type="ECO:0000313" key="4">
    <source>
        <dbReference type="EMBL" id="MBB2899886.1"/>
    </source>
</evidence>
<name>A0A7W4TJ53_KINRA</name>
<dbReference type="AlphaFoldDB" id="A0A7W4TJ53"/>